<name>A0ABR0E2G8_ZASCE</name>
<proteinExistence type="predicted"/>
<dbReference type="InterPro" id="IPR045518">
    <property type="entry name" value="2EXR"/>
</dbReference>
<feature type="compositionally biased region" description="Low complexity" evidence="1">
    <location>
        <begin position="1"/>
        <end position="21"/>
    </location>
</feature>
<feature type="region of interest" description="Disordered" evidence="1">
    <location>
        <begin position="238"/>
        <end position="268"/>
    </location>
</feature>
<dbReference type="Proteomes" id="UP001305779">
    <property type="component" value="Unassembled WGS sequence"/>
</dbReference>
<evidence type="ECO:0000256" key="1">
    <source>
        <dbReference type="SAM" id="MobiDB-lite"/>
    </source>
</evidence>
<accession>A0ABR0E2G8</accession>
<reference evidence="3 4" key="1">
    <citation type="journal article" date="2023" name="G3 (Bethesda)">
        <title>A chromosome-level genome assembly of Zasmidium syzygii isolated from banana leaves.</title>
        <authorList>
            <person name="van Westerhoven A.C."/>
            <person name="Mehrabi R."/>
            <person name="Talebi R."/>
            <person name="Steentjes M.B.F."/>
            <person name="Corcolon B."/>
            <person name="Chong P.A."/>
            <person name="Kema G.H.J."/>
            <person name="Seidl M.F."/>
        </authorList>
    </citation>
    <scope>NUCLEOTIDE SEQUENCE [LARGE SCALE GENOMIC DNA]</scope>
    <source>
        <strain evidence="3 4">P124</strain>
    </source>
</reference>
<gene>
    <name evidence="3" type="ORF">PRZ48_012886</name>
</gene>
<feature type="region of interest" description="Disordered" evidence="1">
    <location>
        <begin position="1"/>
        <end position="32"/>
    </location>
</feature>
<evidence type="ECO:0000313" key="3">
    <source>
        <dbReference type="EMBL" id="KAK4495618.1"/>
    </source>
</evidence>
<organism evidence="3 4">
    <name type="scientific">Zasmidium cellare</name>
    <name type="common">Wine cellar mold</name>
    <name type="synonym">Racodium cellare</name>
    <dbReference type="NCBI Taxonomy" id="395010"/>
    <lineage>
        <taxon>Eukaryota</taxon>
        <taxon>Fungi</taxon>
        <taxon>Dikarya</taxon>
        <taxon>Ascomycota</taxon>
        <taxon>Pezizomycotina</taxon>
        <taxon>Dothideomycetes</taxon>
        <taxon>Dothideomycetidae</taxon>
        <taxon>Mycosphaerellales</taxon>
        <taxon>Mycosphaerellaceae</taxon>
        <taxon>Zasmidium</taxon>
    </lineage>
</organism>
<evidence type="ECO:0000259" key="2">
    <source>
        <dbReference type="Pfam" id="PF20150"/>
    </source>
</evidence>
<protein>
    <recommendedName>
        <fullName evidence="2">2EXR domain-containing protein</fullName>
    </recommendedName>
</protein>
<comment type="caution">
    <text evidence="3">The sequence shown here is derived from an EMBL/GenBank/DDBJ whole genome shotgun (WGS) entry which is preliminary data.</text>
</comment>
<keyword evidence="4" id="KW-1185">Reference proteome</keyword>
<dbReference type="EMBL" id="JAXOVC010000011">
    <property type="protein sequence ID" value="KAK4495618.1"/>
    <property type="molecule type" value="Genomic_DNA"/>
</dbReference>
<sequence>MENKETNAAAANTASSPPANADGDKLSDPPCHLHRLPPELRNRIWEFAAAQDAEEKTTVRAKARKIVGAVRYEEAPLLRVNKQIRREAFGIYFLQYSLKVHITPRDFAQACAWIKYVALNAGTSKPFGRFSLVLSGCQWKQLDLWRPIAKLFWEMDLELRDEEYVPKTEKRPYKRHEVPTSNPASLFDLTDKHYVRFEPALEEVVALGKKGGREGWTEAVLGREFDAWVQERLGSSHVKTMTRANERNKEKRAARRAAPAGAQPHTTG</sequence>
<evidence type="ECO:0000313" key="4">
    <source>
        <dbReference type="Proteomes" id="UP001305779"/>
    </source>
</evidence>
<feature type="domain" description="2EXR" evidence="2">
    <location>
        <begin position="35"/>
        <end position="98"/>
    </location>
</feature>
<dbReference type="Pfam" id="PF20150">
    <property type="entry name" value="2EXR"/>
    <property type="match status" value="1"/>
</dbReference>